<evidence type="ECO:0000313" key="2">
    <source>
        <dbReference type="EMBL" id="CAH0368349.1"/>
    </source>
</evidence>
<keyword evidence="1" id="KW-0732">Signal</keyword>
<evidence type="ECO:0008006" key="4">
    <source>
        <dbReference type="Google" id="ProtNLM"/>
    </source>
</evidence>
<proteinExistence type="predicted"/>
<evidence type="ECO:0000313" key="3">
    <source>
        <dbReference type="Proteomes" id="UP000789595"/>
    </source>
</evidence>
<dbReference type="Proteomes" id="UP000789595">
    <property type="component" value="Unassembled WGS sequence"/>
</dbReference>
<reference evidence="2" key="1">
    <citation type="submission" date="2021-11" db="EMBL/GenBank/DDBJ databases">
        <authorList>
            <consortium name="Genoscope - CEA"/>
            <person name="William W."/>
        </authorList>
    </citation>
    <scope>NUCLEOTIDE SEQUENCE</scope>
</reference>
<feature type="signal peptide" evidence="1">
    <location>
        <begin position="1"/>
        <end position="17"/>
    </location>
</feature>
<dbReference type="AlphaFoldDB" id="A0A8J2WUZ5"/>
<dbReference type="EMBL" id="CAKKNE010000002">
    <property type="protein sequence ID" value="CAH0368349.1"/>
    <property type="molecule type" value="Genomic_DNA"/>
</dbReference>
<protein>
    <recommendedName>
        <fullName evidence="4">Subtilisin</fullName>
    </recommendedName>
</protein>
<evidence type="ECO:0000256" key="1">
    <source>
        <dbReference type="SAM" id="SignalP"/>
    </source>
</evidence>
<accession>A0A8J2WUZ5</accession>
<feature type="chain" id="PRO_5035159192" description="Subtilisin" evidence="1">
    <location>
        <begin position="18"/>
        <end position="192"/>
    </location>
</feature>
<sequence length="192" mass="20566">MQLINALLLSALAGCAAFAPLTPTRSRRVIAVASKKKFKAAGGGFGAAPREKGRSEKPFKSQVVDAHNGFEKWKDDEAADVWIASRAQPTRWWLAGYAACKSGCDVAGATTAQKALIYKMGVTLDRSLEQAPDGLIAATAPFQSEAGVIDSSVPLKLIPRHVAIPEDASEYGYEPKVYQNADNLVFVEREAS</sequence>
<name>A0A8J2WUZ5_9STRA</name>
<gene>
    <name evidence="2" type="ORF">PECAL_2P14110</name>
</gene>
<keyword evidence="3" id="KW-1185">Reference proteome</keyword>
<organism evidence="2 3">
    <name type="scientific">Pelagomonas calceolata</name>
    <dbReference type="NCBI Taxonomy" id="35677"/>
    <lineage>
        <taxon>Eukaryota</taxon>
        <taxon>Sar</taxon>
        <taxon>Stramenopiles</taxon>
        <taxon>Ochrophyta</taxon>
        <taxon>Pelagophyceae</taxon>
        <taxon>Pelagomonadales</taxon>
        <taxon>Pelagomonadaceae</taxon>
        <taxon>Pelagomonas</taxon>
    </lineage>
</organism>
<comment type="caution">
    <text evidence="2">The sequence shown here is derived from an EMBL/GenBank/DDBJ whole genome shotgun (WGS) entry which is preliminary data.</text>
</comment>